<dbReference type="OrthoDB" id="697229at2"/>
<dbReference type="Pfam" id="PF14322">
    <property type="entry name" value="SusD-like_3"/>
    <property type="match status" value="1"/>
</dbReference>
<reference evidence="8 9" key="1">
    <citation type="submission" date="2019-02" db="EMBL/GenBank/DDBJ databases">
        <title>Genomic Encyclopedia of Type Strains, Phase IV (KMG-IV): sequencing the most valuable type-strain genomes for metagenomic binning, comparative biology and taxonomic classification.</title>
        <authorList>
            <person name="Goeker M."/>
        </authorList>
    </citation>
    <scope>NUCLEOTIDE SEQUENCE [LARGE SCALE GENOMIC DNA]</scope>
    <source>
        <strain evidence="8 9">DSM 18116</strain>
    </source>
</reference>
<dbReference type="Gene3D" id="1.25.40.390">
    <property type="match status" value="1"/>
</dbReference>
<feature type="domain" description="RagB/SusD" evidence="6">
    <location>
        <begin position="356"/>
        <end position="481"/>
    </location>
</feature>
<dbReference type="SUPFAM" id="SSF48452">
    <property type="entry name" value="TPR-like"/>
    <property type="match status" value="1"/>
</dbReference>
<dbReference type="InterPro" id="IPR012944">
    <property type="entry name" value="SusD_RagB_dom"/>
</dbReference>
<dbReference type="RefSeq" id="WP_130538649.1">
    <property type="nucleotide sequence ID" value="NZ_CP042431.1"/>
</dbReference>
<comment type="similarity">
    <text evidence="2">Belongs to the SusD family.</text>
</comment>
<name>A0A4Q7N2M7_9BACT</name>
<evidence type="ECO:0000256" key="2">
    <source>
        <dbReference type="ARBA" id="ARBA00006275"/>
    </source>
</evidence>
<evidence type="ECO:0000313" key="8">
    <source>
        <dbReference type="EMBL" id="RZS74168.1"/>
    </source>
</evidence>
<keyword evidence="9" id="KW-1185">Reference proteome</keyword>
<evidence type="ECO:0000313" key="9">
    <source>
        <dbReference type="Proteomes" id="UP000293874"/>
    </source>
</evidence>
<dbReference type="GO" id="GO:0009279">
    <property type="term" value="C:cell outer membrane"/>
    <property type="evidence" value="ECO:0007669"/>
    <property type="project" value="UniProtKB-SubCell"/>
</dbReference>
<evidence type="ECO:0000256" key="1">
    <source>
        <dbReference type="ARBA" id="ARBA00004442"/>
    </source>
</evidence>
<dbReference type="Proteomes" id="UP000293874">
    <property type="component" value="Unassembled WGS sequence"/>
</dbReference>
<keyword evidence="3" id="KW-0732">Signal</keyword>
<sequence>MKKIKHSILYSFGIAMMLTSASSCKKDFLEVSPKGKLIAQSTNDYETSLISLAVLNMDSDAQLALGDDVASLEPYFSGSTLRMQRLFKWEDVIYQRGEDNFEMRVTMKNIYLFNKVINEVMQSTGGTEAQKKMVLAQAKTGRAWTYFLLINYFGKPYNPATAATDPGFPIIEKADVTENNFTRASVQEVYDFILSDLNSALADLPAQITHRIRVSRSAGEGILGKVLLFMRRFDEALPHFDNAFTYMNNAAINVGLYDYNVTFAPGGSFLPIGFLGPNFPLSPSHEENILAKQNGTTWAFISNEVLTSPETYDLYAPGDLRLNCFSATAYPGGAFPPKLLRRTGPLNKQIGFTVPDLYLLRAEAKARENDLAGAKADVEFLRSKRMPTNVAVPPAIASDKNALIKFILDERIREFALQGYRWFDMRRLSVDPDFSNTIGTTHTVYNAQGAVSATYTLRPERLTLRFAQKVIDLNPKMENNP</sequence>
<evidence type="ECO:0000256" key="5">
    <source>
        <dbReference type="ARBA" id="ARBA00023237"/>
    </source>
</evidence>
<keyword evidence="4" id="KW-0472">Membrane</keyword>
<evidence type="ECO:0000256" key="3">
    <source>
        <dbReference type="ARBA" id="ARBA00022729"/>
    </source>
</evidence>
<accession>A0A4Q7N2M7</accession>
<dbReference type="EMBL" id="SGXA01000001">
    <property type="protein sequence ID" value="RZS74168.1"/>
    <property type="molecule type" value="Genomic_DNA"/>
</dbReference>
<dbReference type="InterPro" id="IPR033985">
    <property type="entry name" value="SusD-like_N"/>
</dbReference>
<protein>
    <submittedName>
        <fullName evidence="8">SusD-like starch-binding protein associating with outer membrane</fullName>
    </submittedName>
</protein>
<dbReference type="InterPro" id="IPR011990">
    <property type="entry name" value="TPR-like_helical_dom_sf"/>
</dbReference>
<dbReference type="PROSITE" id="PS51257">
    <property type="entry name" value="PROKAR_LIPOPROTEIN"/>
    <property type="match status" value="1"/>
</dbReference>
<gene>
    <name evidence="8" type="ORF">EV199_0012</name>
</gene>
<comment type="subcellular location">
    <subcellularLocation>
        <location evidence="1">Cell outer membrane</location>
    </subcellularLocation>
</comment>
<feature type="domain" description="SusD-like N-terminal" evidence="7">
    <location>
        <begin position="27"/>
        <end position="228"/>
    </location>
</feature>
<organism evidence="8 9">
    <name type="scientific">Pseudobacter ginsenosidimutans</name>
    <dbReference type="NCBI Taxonomy" id="661488"/>
    <lineage>
        <taxon>Bacteria</taxon>
        <taxon>Pseudomonadati</taxon>
        <taxon>Bacteroidota</taxon>
        <taxon>Chitinophagia</taxon>
        <taxon>Chitinophagales</taxon>
        <taxon>Chitinophagaceae</taxon>
        <taxon>Pseudobacter</taxon>
    </lineage>
</organism>
<dbReference type="Pfam" id="PF07980">
    <property type="entry name" value="SusD_RagB"/>
    <property type="match status" value="1"/>
</dbReference>
<keyword evidence="5" id="KW-0998">Cell outer membrane</keyword>
<proteinExistence type="inferred from homology"/>
<evidence type="ECO:0000259" key="7">
    <source>
        <dbReference type="Pfam" id="PF14322"/>
    </source>
</evidence>
<evidence type="ECO:0000256" key="4">
    <source>
        <dbReference type="ARBA" id="ARBA00023136"/>
    </source>
</evidence>
<dbReference type="AlphaFoldDB" id="A0A4Q7N2M7"/>
<evidence type="ECO:0000259" key="6">
    <source>
        <dbReference type="Pfam" id="PF07980"/>
    </source>
</evidence>
<comment type="caution">
    <text evidence="8">The sequence shown here is derived from an EMBL/GenBank/DDBJ whole genome shotgun (WGS) entry which is preliminary data.</text>
</comment>